<feature type="domain" description="Release factor glutamine methyltransferase N-terminal" evidence="7">
    <location>
        <begin position="6"/>
        <end position="70"/>
    </location>
</feature>
<protein>
    <recommendedName>
        <fullName evidence="5">Release factor glutamine methyltransferase</fullName>
        <shortName evidence="5">RF MTase</shortName>
        <ecNumber evidence="5">2.1.1.297</ecNumber>
    </recommendedName>
    <alternativeName>
        <fullName evidence="5">N5-glutamine methyltransferase PrmC</fullName>
    </alternativeName>
    <alternativeName>
        <fullName evidence="5">Protein-(glutamine-N5) MTase PrmC</fullName>
    </alternativeName>
    <alternativeName>
        <fullName evidence="5">Protein-glutamine N-methyltransferase PrmC</fullName>
    </alternativeName>
</protein>
<feature type="binding site" evidence="5">
    <location>
        <position position="139"/>
    </location>
    <ligand>
        <name>S-adenosyl-L-methionine</name>
        <dbReference type="ChEBI" id="CHEBI:59789"/>
    </ligand>
</feature>
<feature type="domain" description="Methyltransferase small" evidence="6">
    <location>
        <begin position="107"/>
        <end position="192"/>
    </location>
</feature>
<dbReference type="EMBL" id="JABSNM010000005">
    <property type="protein sequence ID" value="NRT55748.1"/>
    <property type="molecule type" value="Genomic_DNA"/>
</dbReference>
<dbReference type="NCBIfam" id="TIGR03534">
    <property type="entry name" value="RF_mod_PrmC"/>
    <property type="match status" value="1"/>
</dbReference>
<organism evidence="8 9">
    <name type="scientific">Sphaerotilus uruguayifluvii</name>
    <dbReference type="NCBI Taxonomy" id="2735897"/>
    <lineage>
        <taxon>Bacteria</taxon>
        <taxon>Pseudomonadati</taxon>
        <taxon>Pseudomonadota</taxon>
        <taxon>Betaproteobacteria</taxon>
        <taxon>Burkholderiales</taxon>
        <taxon>Sphaerotilaceae</taxon>
        <taxon>Sphaerotilus</taxon>
    </lineage>
</organism>
<dbReference type="Pfam" id="PF05175">
    <property type="entry name" value="MTS"/>
    <property type="match status" value="1"/>
</dbReference>
<feature type="binding site" evidence="5">
    <location>
        <begin position="181"/>
        <end position="184"/>
    </location>
    <ligand>
        <name>substrate</name>
    </ligand>
</feature>
<dbReference type="Gene3D" id="3.40.50.150">
    <property type="entry name" value="Vaccinia Virus protein VP39"/>
    <property type="match status" value="1"/>
</dbReference>
<feature type="binding site" evidence="5">
    <location>
        <begin position="116"/>
        <end position="120"/>
    </location>
    <ligand>
        <name>S-adenosyl-L-methionine</name>
        <dbReference type="ChEBI" id="CHEBI:59789"/>
    </ligand>
</feature>
<dbReference type="Gene3D" id="1.10.8.10">
    <property type="entry name" value="DNA helicase RuvA subunit, C-terminal domain"/>
    <property type="match status" value="1"/>
</dbReference>
<keyword evidence="9" id="KW-1185">Reference proteome</keyword>
<comment type="caution">
    <text evidence="8">The sequence shown here is derived from an EMBL/GenBank/DDBJ whole genome shotgun (WGS) entry which is preliminary data.</text>
</comment>
<dbReference type="InterPro" id="IPR002052">
    <property type="entry name" value="DNA_methylase_N6_adenine_CS"/>
</dbReference>
<evidence type="ECO:0000256" key="1">
    <source>
        <dbReference type="ARBA" id="ARBA00022603"/>
    </source>
</evidence>
<dbReference type="InterPro" id="IPR040758">
    <property type="entry name" value="PrmC_N"/>
</dbReference>
<dbReference type="InterPro" id="IPR004556">
    <property type="entry name" value="HemK-like"/>
</dbReference>
<dbReference type="InterPro" id="IPR050320">
    <property type="entry name" value="N5-glutamine_MTase"/>
</dbReference>
<dbReference type="InterPro" id="IPR019874">
    <property type="entry name" value="RF_methyltr_PrmC"/>
</dbReference>
<comment type="similarity">
    <text evidence="5">Belongs to the protein N5-glutamine methyltransferase family. PrmC subfamily.</text>
</comment>
<evidence type="ECO:0000256" key="3">
    <source>
        <dbReference type="ARBA" id="ARBA00022691"/>
    </source>
</evidence>
<comment type="function">
    <text evidence="5">Methylates the class 1 translation termination release factors RF1/PrfA and RF2/PrfB on the glutamine residue of the universally conserved GGQ motif.</text>
</comment>
<evidence type="ECO:0000256" key="5">
    <source>
        <dbReference type="HAMAP-Rule" id="MF_02126"/>
    </source>
</evidence>
<dbReference type="EC" id="2.1.1.297" evidence="5"/>
<dbReference type="CDD" id="cd02440">
    <property type="entry name" value="AdoMet_MTases"/>
    <property type="match status" value="1"/>
</dbReference>
<accession>A0ABX2G2S6</accession>
<dbReference type="Proteomes" id="UP001516061">
    <property type="component" value="Unassembled WGS sequence"/>
</dbReference>
<dbReference type="PANTHER" id="PTHR18895">
    <property type="entry name" value="HEMK METHYLTRANSFERASE"/>
    <property type="match status" value="1"/>
</dbReference>
<evidence type="ECO:0000259" key="6">
    <source>
        <dbReference type="Pfam" id="PF05175"/>
    </source>
</evidence>
<comment type="catalytic activity">
    <reaction evidence="4 5">
        <text>L-glutaminyl-[peptide chain release factor] + S-adenosyl-L-methionine = N(5)-methyl-L-glutaminyl-[peptide chain release factor] + S-adenosyl-L-homocysteine + H(+)</text>
        <dbReference type="Rhea" id="RHEA:42896"/>
        <dbReference type="Rhea" id="RHEA-COMP:10271"/>
        <dbReference type="Rhea" id="RHEA-COMP:10272"/>
        <dbReference type="ChEBI" id="CHEBI:15378"/>
        <dbReference type="ChEBI" id="CHEBI:30011"/>
        <dbReference type="ChEBI" id="CHEBI:57856"/>
        <dbReference type="ChEBI" id="CHEBI:59789"/>
        <dbReference type="ChEBI" id="CHEBI:61891"/>
        <dbReference type="EC" id="2.1.1.297"/>
    </reaction>
</comment>
<keyword evidence="2 5" id="KW-0808">Transferase</keyword>
<dbReference type="GO" id="GO:0032259">
    <property type="term" value="P:methylation"/>
    <property type="evidence" value="ECO:0007669"/>
    <property type="project" value="UniProtKB-KW"/>
</dbReference>
<evidence type="ECO:0000256" key="2">
    <source>
        <dbReference type="ARBA" id="ARBA00022679"/>
    </source>
</evidence>
<evidence type="ECO:0000256" key="4">
    <source>
        <dbReference type="ARBA" id="ARBA00048391"/>
    </source>
</evidence>
<sequence>MTSVAEALRQARAQGLDSADAMALLGALLARSRTWLLTHDDAPLDAAQQARWQDWLARRQDEVPVAYLTGQHEFHGLMLAVTPDVLDPRPDTETLVDWALDMLAALPPGRALVDLGTGSGAVALALKSRRPDAQVSAVDLSPAALAVARGNGERLGLAVNWHEGAWFAPLVGRRFDLIVSNPPYIAEGDTHLPALRHEPILALTSGADGLDAIRQIVADAPAHLASGGWLLLEHGHDQADAVAALLRAAGWQAVSHRQDLAGHRRCTGARRPD</sequence>
<keyword evidence="1 5" id="KW-0489">Methyltransferase</keyword>
<dbReference type="GO" id="GO:0102559">
    <property type="term" value="F:peptide chain release factor N(5)-glutamine methyltransferase activity"/>
    <property type="evidence" value="ECO:0007669"/>
    <property type="project" value="UniProtKB-EC"/>
</dbReference>
<reference evidence="8 9" key="1">
    <citation type="submission" date="2020-05" db="EMBL/GenBank/DDBJ databases">
        <title>Genomic Encyclopedia of Type Strains, Phase IV (KMG-V): Genome sequencing to study the core and pangenomes of soil and plant-associated prokaryotes.</title>
        <authorList>
            <person name="Whitman W."/>
        </authorList>
    </citation>
    <scope>NUCLEOTIDE SEQUENCE [LARGE SCALE GENOMIC DNA]</scope>
    <source>
        <strain evidence="8 9">C29</strain>
    </source>
</reference>
<dbReference type="SUPFAM" id="SSF53335">
    <property type="entry name" value="S-adenosyl-L-methionine-dependent methyltransferases"/>
    <property type="match status" value="1"/>
</dbReference>
<keyword evidence="3 5" id="KW-0949">S-adenosyl-L-methionine</keyword>
<dbReference type="Pfam" id="PF17827">
    <property type="entry name" value="PrmC_N"/>
    <property type="match status" value="1"/>
</dbReference>
<name>A0ABX2G2S6_9BURK</name>
<dbReference type="InterPro" id="IPR029063">
    <property type="entry name" value="SAM-dependent_MTases_sf"/>
</dbReference>
<feature type="binding site" evidence="5">
    <location>
        <position position="181"/>
    </location>
    <ligand>
        <name>S-adenosyl-L-methionine</name>
        <dbReference type="ChEBI" id="CHEBI:59789"/>
    </ligand>
</feature>
<dbReference type="NCBIfam" id="TIGR00536">
    <property type="entry name" value="hemK_fam"/>
    <property type="match status" value="1"/>
</dbReference>
<proteinExistence type="inferred from homology"/>
<dbReference type="PANTHER" id="PTHR18895:SF74">
    <property type="entry name" value="MTRF1L RELEASE FACTOR GLUTAMINE METHYLTRANSFERASE"/>
    <property type="match status" value="1"/>
</dbReference>
<dbReference type="PROSITE" id="PS00092">
    <property type="entry name" value="N6_MTASE"/>
    <property type="match status" value="1"/>
</dbReference>
<evidence type="ECO:0000313" key="8">
    <source>
        <dbReference type="EMBL" id="NRT55748.1"/>
    </source>
</evidence>
<dbReference type="RefSeq" id="WP_173804715.1">
    <property type="nucleotide sequence ID" value="NZ_JABSNM010000005.1"/>
</dbReference>
<feature type="binding site" evidence="5">
    <location>
        <position position="166"/>
    </location>
    <ligand>
        <name>S-adenosyl-L-methionine</name>
        <dbReference type="ChEBI" id="CHEBI:59789"/>
    </ligand>
</feature>
<gene>
    <name evidence="5" type="primary">prmC</name>
    <name evidence="8" type="ORF">HNQ01_001478</name>
</gene>
<dbReference type="InterPro" id="IPR007848">
    <property type="entry name" value="Small_mtfrase_dom"/>
</dbReference>
<evidence type="ECO:0000259" key="7">
    <source>
        <dbReference type="Pfam" id="PF17827"/>
    </source>
</evidence>
<dbReference type="HAMAP" id="MF_02126">
    <property type="entry name" value="RF_methyltr_PrmC"/>
    <property type="match status" value="1"/>
</dbReference>
<evidence type="ECO:0000313" key="9">
    <source>
        <dbReference type="Proteomes" id="UP001516061"/>
    </source>
</evidence>